<evidence type="ECO:0000259" key="11">
    <source>
        <dbReference type="PROSITE" id="PS50262"/>
    </source>
</evidence>
<feature type="domain" description="G-protein coupled receptors family 1 profile" evidence="11">
    <location>
        <begin position="30"/>
        <end position="277"/>
    </location>
</feature>
<comment type="similarity">
    <text evidence="9">Belongs to the G-protein coupled receptor 1 family.</text>
</comment>
<feature type="transmembrane region" description="Helical" evidence="10">
    <location>
        <begin position="168"/>
        <end position="194"/>
    </location>
</feature>
<dbReference type="Proteomes" id="UP000070444">
    <property type="component" value="Unassembled WGS sequence"/>
</dbReference>
<keyword evidence="3 9" id="KW-0812">Transmembrane</keyword>
<evidence type="ECO:0000256" key="5">
    <source>
        <dbReference type="ARBA" id="ARBA00023040"/>
    </source>
</evidence>
<feature type="transmembrane region" description="Helical" evidence="10">
    <location>
        <begin position="51"/>
        <end position="74"/>
    </location>
</feature>
<dbReference type="GO" id="GO:0005886">
    <property type="term" value="C:plasma membrane"/>
    <property type="evidence" value="ECO:0007669"/>
    <property type="project" value="UniProtKB-SubCell"/>
</dbReference>
<dbReference type="InterPro" id="IPR017452">
    <property type="entry name" value="GPCR_Rhodpsn_7TM"/>
</dbReference>
<name>A0A137NPY6_CONC2</name>
<dbReference type="PRINTS" id="PR00237">
    <property type="entry name" value="GPCRRHODOPSN"/>
</dbReference>
<feature type="transmembrane region" description="Helical" evidence="10">
    <location>
        <begin position="15"/>
        <end position="39"/>
    </location>
</feature>
<accession>A0A137NPY6</accession>
<keyword evidence="2" id="KW-1003">Cell membrane</keyword>
<keyword evidence="8 9" id="KW-0807">Transducer</keyword>
<keyword evidence="7 9" id="KW-0675">Receptor</keyword>
<dbReference type="PANTHER" id="PTHR24228">
    <property type="entry name" value="B2 BRADYKININ RECEPTOR/ANGIOTENSIN II RECEPTOR"/>
    <property type="match status" value="1"/>
</dbReference>
<keyword evidence="5 9" id="KW-0297">G-protein coupled receptor</keyword>
<protein>
    <submittedName>
        <fullName evidence="12">Family A G protein-coupled receptor-like protein</fullName>
    </submittedName>
</protein>
<evidence type="ECO:0000256" key="2">
    <source>
        <dbReference type="ARBA" id="ARBA00022475"/>
    </source>
</evidence>
<gene>
    <name evidence="12" type="ORF">CONCODRAFT_13964</name>
</gene>
<evidence type="ECO:0000313" key="12">
    <source>
        <dbReference type="EMBL" id="KXN64764.1"/>
    </source>
</evidence>
<dbReference type="CDD" id="cd00637">
    <property type="entry name" value="7tm_classA_rhodopsin-like"/>
    <property type="match status" value="1"/>
</dbReference>
<evidence type="ECO:0000256" key="1">
    <source>
        <dbReference type="ARBA" id="ARBA00004651"/>
    </source>
</evidence>
<dbReference type="GO" id="GO:0004930">
    <property type="term" value="F:G protein-coupled receptor activity"/>
    <property type="evidence" value="ECO:0007669"/>
    <property type="project" value="UniProtKB-KW"/>
</dbReference>
<evidence type="ECO:0000256" key="7">
    <source>
        <dbReference type="ARBA" id="ARBA00023170"/>
    </source>
</evidence>
<evidence type="ECO:0000256" key="4">
    <source>
        <dbReference type="ARBA" id="ARBA00022989"/>
    </source>
</evidence>
<comment type="subcellular location">
    <subcellularLocation>
        <location evidence="1">Cell membrane</location>
        <topology evidence="1">Multi-pass membrane protein</topology>
    </subcellularLocation>
</comment>
<keyword evidence="13" id="KW-1185">Reference proteome</keyword>
<keyword evidence="4 10" id="KW-1133">Transmembrane helix</keyword>
<dbReference type="PROSITE" id="PS00237">
    <property type="entry name" value="G_PROTEIN_RECEP_F1_1"/>
    <property type="match status" value="1"/>
</dbReference>
<evidence type="ECO:0000256" key="8">
    <source>
        <dbReference type="ARBA" id="ARBA00023224"/>
    </source>
</evidence>
<dbReference type="Gene3D" id="1.20.1070.10">
    <property type="entry name" value="Rhodopsin 7-helix transmembrane proteins"/>
    <property type="match status" value="1"/>
</dbReference>
<evidence type="ECO:0000256" key="10">
    <source>
        <dbReference type="SAM" id="Phobius"/>
    </source>
</evidence>
<feature type="transmembrane region" description="Helical" evidence="10">
    <location>
        <begin position="255"/>
        <end position="279"/>
    </location>
</feature>
<feature type="transmembrane region" description="Helical" evidence="10">
    <location>
        <begin position="94"/>
        <end position="115"/>
    </location>
</feature>
<sequence>MSSPVAVVGQSIQDAMLIDFGVCGLTGLILNSLVLCVLVSKLKKRGAHTDVKICTFIAFADILASMGILFRSIFAKFPYNIIKAHPDWCKFDGLITIILYCSGYTLGVMSVERYLLICFNIQLSIKFWLIVIISIYLLMIILTILSIASDLQVLTSTQVSCVYNKIGAGYYVFLFGTILFVASFLAVIISYFGIIVKKSKQCLNQIDLNVPKNTVYKELTSTLVKSLINIALYLLCFSGKLYGLFYTLITGLKRPMIVEIFCQSIICWSVVVNPIILLYMNTEIRNSLITMLKEVKLPFSIK</sequence>
<proteinExistence type="inferred from homology"/>
<keyword evidence="6 10" id="KW-0472">Membrane</keyword>
<reference evidence="12 13" key="1">
    <citation type="journal article" date="2015" name="Genome Biol. Evol.">
        <title>Phylogenomic analyses indicate that early fungi evolved digesting cell walls of algal ancestors of land plants.</title>
        <authorList>
            <person name="Chang Y."/>
            <person name="Wang S."/>
            <person name="Sekimoto S."/>
            <person name="Aerts A.L."/>
            <person name="Choi C."/>
            <person name="Clum A."/>
            <person name="LaButti K.M."/>
            <person name="Lindquist E.A."/>
            <person name="Yee Ngan C."/>
            <person name="Ohm R.A."/>
            <person name="Salamov A.A."/>
            <person name="Grigoriev I.V."/>
            <person name="Spatafora J.W."/>
            <person name="Berbee M.L."/>
        </authorList>
    </citation>
    <scope>NUCLEOTIDE SEQUENCE [LARGE SCALE GENOMIC DNA]</scope>
    <source>
        <strain evidence="12 13">NRRL 28638</strain>
    </source>
</reference>
<dbReference type="InterPro" id="IPR000276">
    <property type="entry name" value="GPCR_Rhodpsn"/>
</dbReference>
<dbReference type="EMBL" id="KQ965193">
    <property type="protein sequence ID" value="KXN64764.1"/>
    <property type="molecule type" value="Genomic_DNA"/>
</dbReference>
<dbReference type="PROSITE" id="PS50262">
    <property type="entry name" value="G_PROTEIN_RECEP_F1_2"/>
    <property type="match status" value="1"/>
</dbReference>
<organism evidence="12 13">
    <name type="scientific">Conidiobolus coronatus (strain ATCC 28846 / CBS 209.66 / NRRL 28638)</name>
    <name type="common">Delacroixia coronata</name>
    <dbReference type="NCBI Taxonomy" id="796925"/>
    <lineage>
        <taxon>Eukaryota</taxon>
        <taxon>Fungi</taxon>
        <taxon>Fungi incertae sedis</taxon>
        <taxon>Zoopagomycota</taxon>
        <taxon>Entomophthoromycotina</taxon>
        <taxon>Entomophthoromycetes</taxon>
        <taxon>Entomophthorales</taxon>
        <taxon>Ancylistaceae</taxon>
        <taxon>Conidiobolus</taxon>
    </lineage>
</organism>
<evidence type="ECO:0000313" key="13">
    <source>
        <dbReference type="Proteomes" id="UP000070444"/>
    </source>
</evidence>
<evidence type="ECO:0000256" key="6">
    <source>
        <dbReference type="ARBA" id="ARBA00023136"/>
    </source>
</evidence>
<dbReference type="SUPFAM" id="SSF81321">
    <property type="entry name" value="Family A G protein-coupled receptor-like"/>
    <property type="match status" value="1"/>
</dbReference>
<feature type="transmembrane region" description="Helical" evidence="10">
    <location>
        <begin position="227"/>
        <end position="249"/>
    </location>
</feature>
<dbReference type="AlphaFoldDB" id="A0A137NPY6"/>
<feature type="transmembrane region" description="Helical" evidence="10">
    <location>
        <begin position="127"/>
        <end position="148"/>
    </location>
</feature>
<evidence type="ECO:0000256" key="3">
    <source>
        <dbReference type="ARBA" id="ARBA00022692"/>
    </source>
</evidence>
<evidence type="ECO:0000256" key="9">
    <source>
        <dbReference type="RuleBase" id="RU000688"/>
    </source>
</evidence>
<dbReference type="PANTHER" id="PTHR24228:SF59">
    <property type="entry name" value="NEUROPEPTIDE RECEPTOR 15"/>
    <property type="match status" value="1"/>
</dbReference>